<evidence type="ECO:0000313" key="3">
    <source>
        <dbReference type="RefSeq" id="XP_018020009.1"/>
    </source>
</evidence>
<reference evidence="3" key="1">
    <citation type="submission" date="2025-08" db="UniProtKB">
        <authorList>
            <consortium name="RefSeq"/>
        </authorList>
    </citation>
    <scope>IDENTIFICATION</scope>
    <source>
        <tissue evidence="3">Whole organism</tissue>
    </source>
</reference>
<keyword evidence="1" id="KW-0732">Signal</keyword>
<dbReference type="GeneID" id="108676448"/>
<dbReference type="SUPFAM" id="SSF49695">
    <property type="entry name" value="gamma-Crystallin-like"/>
    <property type="match status" value="1"/>
</dbReference>
<proteinExistence type="predicted"/>
<organism evidence="2 3">
    <name type="scientific">Hyalella azteca</name>
    <name type="common">Amphipod</name>
    <dbReference type="NCBI Taxonomy" id="294128"/>
    <lineage>
        <taxon>Eukaryota</taxon>
        <taxon>Metazoa</taxon>
        <taxon>Ecdysozoa</taxon>
        <taxon>Arthropoda</taxon>
        <taxon>Crustacea</taxon>
        <taxon>Multicrustacea</taxon>
        <taxon>Malacostraca</taxon>
        <taxon>Eumalacostraca</taxon>
        <taxon>Peracarida</taxon>
        <taxon>Amphipoda</taxon>
        <taxon>Senticaudata</taxon>
        <taxon>Talitrida</taxon>
        <taxon>Talitroidea</taxon>
        <taxon>Hyalellidae</taxon>
        <taxon>Hyalella</taxon>
    </lineage>
</organism>
<dbReference type="OrthoDB" id="6381640at2759"/>
<dbReference type="Gene3D" id="2.60.20.10">
    <property type="entry name" value="Crystallins"/>
    <property type="match status" value="1"/>
</dbReference>
<sequence>MITLFCAILCSLLVLASSSPIEGVTARPDDFRYLTAYSEPDSIGENYTFYEYTPELSVVMMNNVIDSVCATGFWILYDSINYIDRFVSCIYHGVSACATFAPACQNRASSLRYAGSPYGLNNDYYNLYQEIYLGGEEFRGEKDAADLGDFDLTISSLVVTGQSAWTFYRGLNYTGLPMCMYPDGHYTNDGIDIDYGFIFDMSEFGWPDNSIRSVRRGCHVQNVVRAPVNRTPGGGKTSMTSAPEEMDAMSITSVHTVHV</sequence>
<dbReference type="KEGG" id="hazt:108676448"/>
<feature type="chain" id="PRO_5034158630" evidence="1">
    <location>
        <begin position="19"/>
        <end position="259"/>
    </location>
</feature>
<dbReference type="InterPro" id="IPR011024">
    <property type="entry name" value="G_crystallin-like"/>
</dbReference>
<gene>
    <name evidence="3" type="primary">LOC108676448</name>
</gene>
<dbReference type="RefSeq" id="XP_018020009.1">
    <property type="nucleotide sequence ID" value="XM_018164520.2"/>
</dbReference>
<protein>
    <submittedName>
        <fullName evidence="3">Uncharacterized protein LOC108676448</fullName>
    </submittedName>
</protein>
<name>A0A8B7P1N8_HYAAZ</name>
<evidence type="ECO:0000313" key="2">
    <source>
        <dbReference type="Proteomes" id="UP000694843"/>
    </source>
</evidence>
<dbReference type="AlphaFoldDB" id="A0A8B7P1N8"/>
<keyword evidence="2" id="KW-1185">Reference proteome</keyword>
<feature type="signal peptide" evidence="1">
    <location>
        <begin position="1"/>
        <end position="18"/>
    </location>
</feature>
<accession>A0A8B7P1N8</accession>
<evidence type="ECO:0000256" key="1">
    <source>
        <dbReference type="SAM" id="SignalP"/>
    </source>
</evidence>
<dbReference type="Proteomes" id="UP000694843">
    <property type="component" value="Unplaced"/>
</dbReference>